<dbReference type="PANTHER" id="PTHR43783:SF1">
    <property type="entry name" value="UDP-N-ACETYLGLUCOSAMINE 1-CARBOXYVINYLTRANSFERASE"/>
    <property type="match status" value="1"/>
</dbReference>
<comment type="subcellular location">
    <subcellularLocation>
        <location evidence="1 13">Cytoplasm</location>
    </subcellularLocation>
</comment>
<evidence type="ECO:0000313" key="15">
    <source>
        <dbReference type="EMBL" id="EWS82504.1"/>
    </source>
</evidence>
<dbReference type="InterPro" id="IPR001986">
    <property type="entry name" value="Enolpyruvate_Tfrase_dom"/>
</dbReference>
<evidence type="ECO:0000256" key="13">
    <source>
        <dbReference type="HAMAP-Rule" id="MF_00111"/>
    </source>
</evidence>
<gene>
    <name evidence="13" type="primary">murA</name>
    <name evidence="15" type="ORF">BF93_05525</name>
</gene>
<evidence type="ECO:0000256" key="8">
    <source>
        <dbReference type="ARBA" id="ARBA00023306"/>
    </source>
</evidence>
<feature type="binding site" evidence="13">
    <location>
        <position position="333"/>
    </location>
    <ligand>
        <name>UDP-N-acetyl-alpha-D-glucosamine</name>
        <dbReference type="ChEBI" id="CHEBI:57705"/>
    </ligand>
</feature>
<sequence>MTHTFHVRGGRPLDGEITVRGAKNLVSKAMVASLLGEEPSVLRSVPDIRDVSIVSELLRIHGVQVDRDAETGTIRFDPSAVERAHVVDIDAHAGSSRIPILFCGPLLHRLGEAIIPDLGGCRIGDRPINYHLDVLRKFGAHVDKRELGIYITAPEGLHGTRIHLEYPSVGATEQVLLTAVRAKGVTELTNAAVEPEIEDLIAVLQKMGAIISLQTDRTITIEGVDRLGGFDHVAIPDRIEAASWACAALVTKGSVMVRGAQQKPMATFLNVFRKVGGGMEITEEGIRFFHPGTPLRSIAVETDVHPGLMTDWQQPLVVALTQAEGISIVHETVYENRLGFTSALNDMGAKIQVYRECLGGSSCRFGRSNYNHSAVISGAKALHGADITVPDLRGGFSYLIAALGAEGVSTIRGIDLIDRGYESFRDKLTALGAEYWED</sequence>
<keyword evidence="13" id="KW-0670">Pyruvate</keyword>
<dbReference type="InterPro" id="IPR036968">
    <property type="entry name" value="Enolpyruvate_Tfrase_sf"/>
</dbReference>
<dbReference type="eggNOG" id="COG0766">
    <property type="taxonomic scope" value="Bacteria"/>
</dbReference>
<dbReference type="Proteomes" id="UP000023067">
    <property type="component" value="Unassembled WGS sequence"/>
</dbReference>
<dbReference type="AlphaFoldDB" id="Z9JWE4"/>
<dbReference type="GO" id="GO:0071555">
    <property type="term" value="P:cell wall organization"/>
    <property type="evidence" value="ECO:0007669"/>
    <property type="project" value="UniProtKB-KW"/>
</dbReference>
<comment type="similarity">
    <text evidence="11 13">Belongs to the EPSP synthase family. MurA subfamily.</text>
</comment>
<keyword evidence="8 13" id="KW-0131">Cell cycle</keyword>
<evidence type="ECO:0000256" key="12">
    <source>
        <dbReference type="ARBA" id="ARBA00047527"/>
    </source>
</evidence>
<keyword evidence="7 13" id="KW-0573">Peptidoglycan synthesis</keyword>
<organism evidence="15 16">
    <name type="scientific">Brachybacterium phenoliresistens</name>
    <dbReference type="NCBI Taxonomy" id="396014"/>
    <lineage>
        <taxon>Bacteria</taxon>
        <taxon>Bacillati</taxon>
        <taxon>Actinomycetota</taxon>
        <taxon>Actinomycetes</taxon>
        <taxon>Micrococcales</taxon>
        <taxon>Dermabacteraceae</taxon>
        <taxon>Brachybacterium</taxon>
    </lineage>
</organism>
<dbReference type="Pfam" id="PF00275">
    <property type="entry name" value="EPSP_synthase"/>
    <property type="match status" value="1"/>
</dbReference>
<dbReference type="GO" id="GO:0019277">
    <property type="term" value="P:UDP-N-acetylgalactosamine biosynthetic process"/>
    <property type="evidence" value="ECO:0007669"/>
    <property type="project" value="InterPro"/>
</dbReference>
<evidence type="ECO:0000256" key="6">
    <source>
        <dbReference type="ARBA" id="ARBA00022960"/>
    </source>
</evidence>
<dbReference type="HOGENOM" id="CLU_027387_0_0_11"/>
<comment type="caution">
    <text evidence="15">The sequence shown here is derived from an EMBL/GenBank/DDBJ whole genome shotgun (WGS) entry which is preliminary data.</text>
</comment>
<dbReference type="EMBL" id="JDYK01000002">
    <property type="protein sequence ID" value="EWS82504.1"/>
    <property type="molecule type" value="Genomic_DNA"/>
</dbReference>
<feature type="binding site" evidence="13">
    <location>
        <begin position="23"/>
        <end position="24"/>
    </location>
    <ligand>
        <name>phosphoenolpyruvate</name>
        <dbReference type="ChEBI" id="CHEBI:58702"/>
    </ligand>
</feature>
<feature type="active site" description="Proton donor" evidence="13">
    <location>
        <position position="121"/>
    </location>
</feature>
<comment type="caution">
    <text evidence="13">Lacks conserved residue(s) required for the propagation of feature annotation.</text>
</comment>
<evidence type="ECO:0000256" key="5">
    <source>
        <dbReference type="ARBA" id="ARBA00022679"/>
    </source>
</evidence>
<dbReference type="CDD" id="cd01555">
    <property type="entry name" value="UdpNAET"/>
    <property type="match status" value="1"/>
</dbReference>
<dbReference type="GO" id="GO:0009252">
    <property type="term" value="P:peptidoglycan biosynthetic process"/>
    <property type="evidence" value="ECO:0007669"/>
    <property type="project" value="UniProtKB-UniRule"/>
</dbReference>
<dbReference type="GO" id="GO:0008760">
    <property type="term" value="F:UDP-N-acetylglucosamine 1-carboxyvinyltransferase activity"/>
    <property type="evidence" value="ECO:0007669"/>
    <property type="project" value="UniProtKB-UniRule"/>
</dbReference>
<dbReference type="HAMAP" id="MF_00111">
    <property type="entry name" value="MurA"/>
    <property type="match status" value="1"/>
</dbReference>
<evidence type="ECO:0000256" key="3">
    <source>
        <dbReference type="ARBA" id="ARBA00022490"/>
    </source>
</evidence>
<keyword evidence="3 13" id="KW-0963">Cytoplasm</keyword>
<comment type="catalytic activity">
    <reaction evidence="12 13">
        <text>phosphoenolpyruvate + UDP-N-acetyl-alpha-D-glucosamine = UDP-N-acetyl-3-O-(1-carboxyvinyl)-alpha-D-glucosamine + phosphate</text>
        <dbReference type="Rhea" id="RHEA:18681"/>
        <dbReference type="ChEBI" id="CHEBI:43474"/>
        <dbReference type="ChEBI" id="CHEBI:57705"/>
        <dbReference type="ChEBI" id="CHEBI:58702"/>
        <dbReference type="ChEBI" id="CHEBI:68483"/>
        <dbReference type="EC" id="2.5.1.7"/>
    </reaction>
</comment>
<evidence type="ECO:0000313" key="16">
    <source>
        <dbReference type="Proteomes" id="UP000023067"/>
    </source>
</evidence>
<dbReference type="Gene3D" id="3.65.10.10">
    <property type="entry name" value="Enolpyruvate transferase domain"/>
    <property type="match status" value="2"/>
</dbReference>
<protein>
    <recommendedName>
        <fullName evidence="13">UDP-N-acetylglucosamine 1-carboxyvinyltransferase</fullName>
        <ecNumber evidence="13">2.5.1.7</ecNumber>
    </recommendedName>
    <alternativeName>
        <fullName evidence="13">Enoylpyruvate transferase</fullName>
    </alternativeName>
    <alternativeName>
        <fullName evidence="13">UDP-N-acetylglucosamine enolpyruvyl transferase</fullName>
        <shortName evidence="13">EPT</shortName>
    </alternativeName>
</protein>
<dbReference type="GO" id="GO:0051301">
    <property type="term" value="P:cell division"/>
    <property type="evidence" value="ECO:0007669"/>
    <property type="project" value="UniProtKB-KW"/>
</dbReference>
<dbReference type="InterPro" id="IPR050068">
    <property type="entry name" value="MurA_subfamily"/>
</dbReference>
<keyword evidence="4 13" id="KW-0132">Cell division</keyword>
<feature type="modified residue" description="2-(S-cysteinyl)pyruvic acid O-phosphothioketal" evidence="13">
    <location>
        <position position="121"/>
    </location>
</feature>
<evidence type="ECO:0000256" key="1">
    <source>
        <dbReference type="ARBA" id="ARBA00004496"/>
    </source>
</evidence>
<dbReference type="OrthoDB" id="9803760at2"/>
<comment type="pathway">
    <text evidence="2 13">Cell wall biogenesis; peptidoglycan biosynthesis.</text>
</comment>
<keyword evidence="6 13" id="KW-0133">Cell shape</keyword>
<evidence type="ECO:0000256" key="11">
    <source>
        <dbReference type="ARBA" id="ARBA00038367"/>
    </source>
</evidence>
<evidence type="ECO:0000256" key="2">
    <source>
        <dbReference type="ARBA" id="ARBA00004752"/>
    </source>
</evidence>
<dbReference type="PATRIC" id="fig|396014.3.peg.104"/>
<dbReference type="InterPro" id="IPR005750">
    <property type="entry name" value="UDP_GlcNAc_COvinyl_MurA"/>
</dbReference>
<evidence type="ECO:0000256" key="4">
    <source>
        <dbReference type="ARBA" id="ARBA00022618"/>
    </source>
</evidence>
<keyword evidence="9 13" id="KW-0961">Cell wall biogenesis/degradation</keyword>
<dbReference type="SUPFAM" id="SSF55205">
    <property type="entry name" value="EPT/RTPC-like"/>
    <property type="match status" value="1"/>
</dbReference>
<dbReference type="STRING" id="396014.BF93_05525"/>
<dbReference type="GO" id="GO:0008360">
    <property type="term" value="P:regulation of cell shape"/>
    <property type="evidence" value="ECO:0007669"/>
    <property type="project" value="UniProtKB-KW"/>
</dbReference>
<dbReference type="NCBIfam" id="TIGR01072">
    <property type="entry name" value="murA"/>
    <property type="match status" value="1"/>
</dbReference>
<dbReference type="PANTHER" id="PTHR43783">
    <property type="entry name" value="UDP-N-ACETYLGLUCOSAMINE 1-CARBOXYVINYLTRANSFERASE"/>
    <property type="match status" value="1"/>
</dbReference>
<evidence type="ECO:0000256" key="10">
    <source>
        <dbReference type="ARBA" id="ARBA00037534"/>
    </source>
</evidence>
<comment type="function">
    <text evidence="10 13">Cell wall formation. Adds enolpyruvyl to UDP-N-acetylglucosamine.</text>
</comment>
<dbReference type="InterPro" id="IPR013792">
    <property type="entry name" value="RNA3'P_cycl/enolpyr_Trfase_a/b"/>
</dbReference>
<proteinExistence type="inferred from homology"/>
<feature type="binding site" evidence="13">
    <location>
        <position position="97"/>
    </location>
    <ligand>
        <name>UDP-N-acetyl-alpha-D-glucosamine</name>
        <dbReference type="ChEBI" id="CHEBI:57705"/>
    </ligand>
</feature>
<evidence type="ECO:0000256" key="7">
    <source>
        <dbReference type="ARBA" id="ARBA00022984"/>
    </source>
</evidence>
<keyword evidence="5 13" id="KW-0808">Transferase</keyword>
<feature type="domain" description="Enolpyruvate transferase" evidence="14">
    <location>
        <begin position="7"/>
        <end position="428"/>
    </location>
</feature>
<feature type="binding site" evidence="13">
    <location>
        <position position="311"/>
    </location>
    <ligand>
        <name>UDP-N-acetyl-alpha-D-glucosamine</name>
        <dbReference type="ChEBI" id="CHEBI:57705"/>
    </ligand>
</feature>
<name>Z9JWE4_9MICO</name>
<dbReference type="RefSeq" id="WP_038370010.1">
    <property type="nucleotide sequence ID" value="NZ_BAAAOW010000001.1"/>
</dbReference>
<dbReference type="EC" id="2.5.1.7" evidence="13"/>
<dbReference type="UniPathway" id="UPA00219"/>
<evidence type="ECO:0000256" key="9">
    <source>
        <dbReference type="ARBA" id="ARBA00023316"/>
    </source>
</evidence>
<evidence type="ECO:0000259" key="14">
    <source>
        <dbReference type="Pfam" id="PF00275"/>
    </source>
</evidence>
<reference evidence="15 16" key="1">
    <citation type="submission" date="2014-02" db="EMBL/GenBank/DDBJ databases">
        <title>Genome sequence of Brachybacterium phenoliresistens strain W13A50.</title>
        <authorList>
            <person name="Wang X."/>
        </authorList>
    </citation>
    <scope>NUCLEOTIDE SEQUENCE [LARGE SCALE GENOMIC DNA]</scope>
    <source>
        <strain evidence="15 16">W13A50</strain>
    </source>
</reference>
<dbReference type="NCBIfam" id="NF006873">
    <property type="entry name" value="PRK09369.1"/>
    <property type="match status" value="1"/>
</dbReference>
<keyword evidence="16" id="KW-1185">Reference proteome</keyword>
<accession>Z9JWE4</accession>
<dbReference type="GO" id="GO:0005737">
    <property type="term" value="C:cytoplasm"/>
    <property type="evidence" value="ECO:0007669"/>
    <property type="project" value="UniProtKB-SubCell"/>
</dbReference>